<dbReference type="Gene3D" id="6.10.140.1950">
    <property type="match status" value="1"/>
</dbReference>
<organism evidence="5 6">
    <name type="scientific">Phanerochaete sordida</name>
    <dbReference type="NCBI Taxonomy" id="48140"/>
    <lineage>
        <taxon>Eukaryota</taxon>
        <taxon>Fungi</taxon>
        <taxon>Dikarya</taxon>
        <taxon>Basidiomycota</taxon>
        <taxon>Agaricomycotina</taxon>
        <taxon>Agaricomycetes</taxon>
        <taxon>Polyporales</taxon>
        <taxon>Phanerochaetaceae</taxon>
        <taxon>Phanerochaete</taxon>
    </lineage>
</organism>
<evidence type="ECO:0000313" key="6">
    <source>
        <dbReference type="Proteomes" id="UP000703269"/>
    </source>
</evidence>
<evidence type="ECO:0000256" key="2">
    <source>
        <dbReference type="ARBA" id="ARBA00022481"/>
    </source>
</evidence>
<dbReference type="InterPro" id="IPR045853">
    <property type="entry name" value="Pep_chain_release_fac_I_sf"/>
</dbReference>
<proteinExistence type="inferred from homology"/>
<dbReference type="SUPFAM" id="SSF75620">
    <property type="entry name" value="Release factor"/>
    <property type="match status" value="1"/>
</dbReference>
<dbReference type="PANTHER" id="PTHR43804">
    <property type="entry name" value="LD18447P"/>
    <property type="match status" value="1"/>
</dbReference>
<dbReference type="Pfam" id="PF03462">
    <property type="entry name" value="PCRF"/>
    <property type="match status" value="1"/>
</dbReference>
<protein>
    <submittedName>
        <fullName evidence="5">Peptide chain release factor 1</fullName>
    </submittedName>
</protein>
<dbReference type="InterPro" id="IPR000352">
    <property type="entry name" value="Pep_chain_release_fac_I"/>
</dbReference>
<dbReference type="InterPro" id="IPR005139">
    <property type="entry name" value="PCRF"/>
</dbReference>
<feature type="domain" description="Prokaryotic-type class I peptide chain release factors" evidence="4">
    <location>
        <begin position="274"/>
        <end position="290"/>
    </location>
</feature>
<keyword evidence="3" id="KW-0648">Protein biosynthesis</keyword>
<dbReference type="AlphaFoldDB" id="A0A9P3G2P4"/>
<dbReference type="EMBL" id="BPQB01000005">
    <property type="protein sequence ID" value="GJE87136.1"/>
    <property type="molecule type" value="Genomic_DNA"/>
</dbReference>
<sequence>MLRTALRLRVCLPPPRARTFRWSATPHAQPRADTKDNVAVALEKSPVVQAVQRRLQQRSEMQAKVQPDSNTAEDKQTLQRIHEMEPLRAAWEEWENTRNLLAETTRLLQDPDPTMQALAQEERSELLARLAGLAERTFPALLVPPSATAHLAAMLELKAGVGGSESSLFAAEVLRMYVRLAQAMGWHANIVANNETDNGGVKDAVLEIKGERAYDLLRWESGVHRVQRVPATEFNGRVHTSTVAVLVLPLAEDKGSEVDEELFKMEEVKVEVMRSRGAGGQHVNKTESAVRLTHLPTGITVSMQDERSQHQNRRRAFQVLRARLMDRKLIEDVKNRRDVRRNLVSSADRSEKIRTYNFPQDRVTDHRIGLSLMNVEAVMEGEGLRDFLDELAKKHQDDLLEEAFVAS</sequence>
<dbReference type="InterPro" id="IPR050057">
    <property type="entry name" value="Prokaryotic/Mito_RF"/>
</dbReference>
<gene>
    <name evidence="5" type="ORF">PsYK624_032190</name>
</gene>
<dbReference type="Gene3D" id="3.30.160.20">
    <property type="match status" value="1"/>
</dbReference>
<dbReference type="SMART" id="SM00937">
    <property type="entry name" value="PCRF"/>
    <property type="match status" value="1"/>
</dbReference>
<dbReference type="Pfam" id="PF00472">
    <property type="entry name" value="RF-1"/>
    <property type="match status" value="1"/>
</dbReference>
<dbReference type="OrthoDB" id="2019491at2759"/>
<comment type="caution">
    <text evidence="5">The sequence shown here is derived from an EMBL/GenBank/DDBJ whole genome shotgun (WGS) entry which is preliminary data.</text>
</comment>
<dbReference type="Gene3D" id="3.30.70.1660">
    <property type="match status" value="1"/>
</dbReference>
<dbReference type="FunFam" id="3.30.160.20:FF:000004">
    <property type="entry name" value="Peptide chain release factor 1"/>
    <property type="match status" value="1"/>
</dbReference>
<keyword evidence="2" id="KW-0488">Methylation</keyword>
<dbReference type="GO" id="GO:0005739">
    <property type="term" value="C:mitochondrion"/>
    <property type="evidence" value="ECO:0007669"/>
    <property type="project" value="GOC"/>
</dbReference>
<keyword evidence="6" id="KW-1185">Reference proteome</keyword>
<evidence type="ECO:0000313" key="5">
    <source>
        <dbReference type="EMBL" id="GJE87136.1"/>
    </source>
</evidence>
<dbReference type="Proteomes" id="UP000703269">
    <property type="component" value="Unassembled WGS sequence"/>
</dbReference>
<evidence type="ECO:0000256" key="1">
    <source>
        <dbReference type="ARBA" id="ARBA00010835"/>
    </source>
</evidence>
<comment type="similarity">
    <text evidence="1">Belongs to the prokaryotic/mitochondrial release factor family.</text>
</comment>
<evidence type="ECO:0000259" key="4">
    <source>
        <dbReference type="PROSITE" id="PS00745"/>
    </source>
</evidence>
<dbReference type="PROSITE" id="PS00745">
    <property type="entry name" value="RF_PROK_I"/>
    <property type="match status" value="1"/>
</dbReference>
<dbReference type="GO" id="GO:0003747">
    <property type="term" value="F:translation release factor activity"/>
    <property type="evidence" value="ECO:0007669"/>
    <property type="project" value="InterPro"/>
</dbReference>
<dbReference type="PANTHER" id="PTHR43804:SF7">
    <property type="entry name" value="LD18447P"/>
    <property type="match status" value="1"/>
</dbReference>
<dbReference type="GO" id="GO:0032543">
    <property type="term" value="P:mitochondrial translation"/>
    <property type="evidence" value="ECO:0007669"/>
    <property type="project" value="UniProtKB-ARBA"/>
</dbReference>
<name>A0A9P3G2P4_9APHY</name>
<reference evidence="5 6" key="1">
    <citation type="submission" date="2021-08" db="EMBL/GenBank/DDBJ databases">
        <title>Draft Genome Sequence of Phanerochaete sordida strain YK-624.</title>
        <authorList>
            <person name="Mori T."/>
            <person name="Dohra H."/>
            <person name="Suzuki T."/>
            <person name="Kawagishi H."/>
            <person name="Hirai H."/>
        </authorList>
    </citation>
    <scope>NUCLEOTIDE SEQUENCE [LARGE SCALE GENOMIC DNA]</scope>
    <source>
        <strain evidence="5 6">YK-624</strain>
    </source>
</reference>
<evidence type="ECO:0000256" key="3">
    <source>
        <dbReference type="ARBA" id="ARBA00022917"/>
    </source>
</evidence>
<accession>A0A9P3G2P4</accession>